<gene>
    <name evidence="1" type="ORF">EXN66_Car015666</name>
</gene>
<evidence type="ECO:0000313" key="1">
    <source>
        <dbReference type="EMBL" id="KAF3699979.1"/>
    </source>
</evidence>
<reference evidence="2" key="2">
    <citation type="submission" date="2019-02" db="EMBL/GenBank/DDBJ databases">
        <title>Opniocepnalus argus Var Kimnra genome.</title>
        <authorList>
            <person name="Zhou C."/>
            <person name="Xiao S."/>
        </authorList>
    </citation>
    <scope>NUCLEOTIDE SEQUENCE [LARGE SCALE GENOMIC DNA]</scope>
</reference>
<dbReference type="Proteomes" id="UP000503349">
    <property type="component" value="Chromosome 15"/>
</dbReference>
<proteinExistence type="predicted"/>
<evidence type="ECO:0000313" key="2">
    <source>
        <dbReference type="Proteomes" id="UP000503349"/>
    </source>
</evidence>
<accession>A0A6G1QC47</accession>
<dbReference type="EMBL" id="CM015726">
    <property type="protein sequence ID" value="KAF3699979.1"/>
    <property type="molecule type" value="Genomic_DNA"/>
</dbReference>
<sequence length="57" mass="6778">MMVELFAEKLNMMLCNDLKRAVHTRRPKNMADLKQISKEGWFKIPFEYCVESGDIDR</sequence>
<organism evidence="1 2">
    <name type="scientific">Channa argus</name>
    <name type="common">Northern snakehead</name>
    <name type="synonym">Ophicephalus argus</name>
    <dbReference type="NCBI Taxonomy" id="215402"/>
    <lineage>
        <taxon>Eukaryota</taxon>
        <taxon>Metazoa</taxon>
        <taxon>Chordata</taxon>
        <taxon>Craniata</taxon>
        <taxon>Vertebrata</taxon>
        <taxon>Euteleostomi</taxon>
        <taxon>Actinopterygii</taxon>
        <taxon>Neopterygii</taxon>
        <taxon>Teleostei</taxon>
        <taxon>Neoteleostei</taxon>
        <taxon>Acanthomorphata</taxon>
        <taxon>Anabantaria</taxon>
        <taxon>Anabantiformes</taxon>
        <taxon>Channoidei</taxon>
        <taxon>Channidae</taxon>
        <taxon>Channa</taxon>
    </lineage>
</organism>
<dbReference type="AlphaFoldDB" id="A0A6G1QC47"/>
<reference evidence="1 2" key="1">
    <citation type="submission" date="2019-02" db="EMBL/GenBank/DDBJ databases">
        <title>Opniocepnalus argus genome.</title>
        <authorList>
            <person name="Zhou C."/>
            <person name="Xiao S."/>
        </authorList>
    </citation>
    <scope>NUCLEOTIDE SEQUENCE [LARGE SCALE GENOMIC DNA]</scope>
    <source>
        <strain evidence="1">OARG1902GOOAL</strain>
        <tissue evidence="1">Muscle</tissue>
    </source>
</reference>
<keyword evidence="2" id="KW-1185">Reference proteome</keyword>
<name>A0A6G1QC47_CHAAH</name>
<protein>
    <submittedName>
        <fullName evidence="1">Uncharacterized protein</fullName>
    </submittedName>
</protein>